<proteinExistence type="predicted"/>
<gene>
    <name evidence="1" type="ORF">ACFOX0_22460</name>
</gene>
<dbReference type="Gene3D" id="3.40.50.450">
    <property type="match status" value="1"/>
</dbReference>
<dbReference type="EMBL" id="JBHSBN010000017">
    <property type="protein sequence ID" value="MFC4108685.1"/>
    <property type="molecule type" value="Genomic_DNA"/>
</dbReference>
<protein>
    <submittedName>
        <fullName evidence="1">Uncharacterized protein</fullName>
    </submittedName>
</protein>
<evidence type="ECO:0000313" key="2">
    <source>
        <dbReference type="Proteomes" id="UP001595868"/>
    </source>
</evidence>
<dbReference type="RefSeq" id="WP_377549288.1">
    <property type="nucleotide sequence ID" value="NZ_JBHSBN010000017.1"/>
</dbReference>
<sequence length="146" mass="15564">MAALVVAGIDAELSRLVPSGEGLVGLSCLADGADQLFAAAVLDRGGLLEVIAPAQEYRDGLPDADKPRYDELLSRARAVHRCAHRESTAEAHMDASRVMVDRADHLIAVWNGEPARAYGGTADVVEYARDKGVPVSVVWPPGAYRE</sequence>
<accession>A0ABV8KRB0</accession>
<reference evidence="2" key="1">
    <citation type="journal article" date="2019" name="Int. J. Syst. Evol. Microbiol.">
        <title>The Global Catalogue of Microorganisms (GCM) 10K type strain sequencing project: providing services to taxonomists for standard genome sequencing and annotation.</title>
        <authorList>
            <consortium name="The Broad Institute Genomics Platform"/>
            <consortium name="The Broad Institute Genome Sequencing Center for Infectious Disease"/>
            <person name="Wu L."/>
            <person name="Ma J."/>
        </authorList>
    </citation>
    <scope>NUCLEOTIDE SEQUENCE [LARGE SCALE GENOMIC DNA]</scope>
    <source>
        <strain evidence="2">2902at01</strain>
    </source>
</reference>
<comment type="caution">
    <text evidence="1">The sequence shown here is derived from an EMBL/GenBank/DDBJ whole genome shotgun (WGS) entry which is preliminary data.</text>
</comment>
<evidence type="ECO:0000313" key="1">
    <source>
        <dbReference type="EMBL" id="MFC4108685.1"/>
    </source>
</evidence>
<dbReference type="SUPFAM" id="SSF102405">
    <property type="entry name" value="MCP/YpsA-like"/>
    <property type="match status" value="1"/>
</dbReference>
<keyword evidence="2" id="KW-1185">Reference proteome</keyword>
<name>A0ABV8KRB0_9ACTN</name>
<dbReference type="Proteomes" id="UP001595868">
    <property type="component" value="Unassembled WGS sequence"/>
</dbReference>
<organism evidence="1 2">
    <name type="scientific">Micromonospora zhanjiangensis</name>
    <dbReference type="NCBI Taxonomy" id="1522057"/>
    <lineage>
        <taxon>Bacteria</taxon>
        <taxon>Bacillati</taxon>
        <taxon>Actinomycetota</taxon>
        <taxon>Actinomycetes</taxon>
        <taxon>Micromonosporales</taxon>
        <taxon>Micromonosporaceae</taxon>
        <taxon>Micromonospora</taxon>
    </lineage>
</organism>